<dbReference type="EMBL" id="LLXH01000863">
    <property type="protein sequence ID" value="PKC62390.1"/>
    <property type="molecule type" value="Genomic_DNA"/>
</dbReference>
<dbReference type="SUPFAM" id="SSF50630">
    <property type="entry name" value="Acid proteases"/>
    <property type="match status" value="1"/>
</dbReference>
<evidence type="ECO:0000313" key="3">
    <source>
        <dbReference type="Proteomes" id="UP000232688"/>
    </source>
</evidence>
<proteinExistence type="predicted"/>
<keyword evidence="1" id="KW-0064">Aspartyl protease</keyword>
<dbReference type="InterPro" id="IPR021109">
    <property type="entry name" value="Peptidase_aspartic_dom_sf"/>
</dbReference>
<gene>
    <name evidence="2" type="ORF">RhiirA1_465190</name>
</gene>
<keyword evidence="1" id="KW-0378">Hydrolase</keyword>
<dbReference type="GO" id="GO:0006508">
    <property type="term" value="P:proteolysis"/>
    <property type="evidence" value="ECO:0007669"/>
    <property type="project" value="InterPro"/>
</dbReference>
<reference evidence="2 3" key="2">
    <citation type="submission" date="2017-10" db="EMBL/GenBank/DDBJ databases">
        <title>Genome analyses suggest a sexual origin of heterokaryosis in a supposedly ancient asexual fungus.</title>
        <authorList>
            <person name="Corradi N."/>
            <person name="Sedzielewska K."/>
            <person name="Noel J."/>
            <person name="Charron P."/>
            <person name="Farinelli L."/>
            <person name="Marton T."/>
            <person name="Kruger M."/>
            <person name="Pelin A."/>
            <person name="Brachmann A."/>
            <person name="Corradi N."/>
        </authorList>
    </citation>
    <scope>NUCLEOTIDE SEQUENCE [LARGE SCALE GENOMIC DNA]</scope>
    <source>
        <strain evidence="2 3">A1</strain>
    </source>
</reference>
<dbReference type="VEuPathDB" id="FungiDB:RhiirA1_465190"/>
<accession>A0A2N0RGH1</accession>
<evidence type="ECO:0000256" key="1">
    <source>
        <dbReference type="ARBA" id="ARBA00022750"/>
    </source>
</evidence>
<dbReference type="PROSITE" id="PS00141">
    <property type="entry name" value="ASP_PROTEASE"/>
    <property type="match status" value="1"/>
</dbReference>
<protein>
    <submittedName>
        <fullName evidence="2">Uncharacterized protein</fullName>
    </submittedName>
</protein>
<dbReference type="AlphaFoldDB" id="A0A2N0RGH1"/>
<evidence type="ECO:0000313" key="2">
    <source>
        <dbReference type="EMBL" id="PKC62390.1"/>
    </source>
</evidence>
<dbReference type="VEuPathDB" id="FungiDB:RhiirFUN_001980"/>
<comment type="caution">
    <text evidence="2">The sequence shown here is derived from an EMBL/GenBank/DDBJ whole genome shotgun (WGS) entry which is preliminary data.</text>
</comment>
<dbReference type="VEuPathDB" id="FungiDB:FUN_001946"/>
<organism evidence="2 3">
    <name type="scientific">Rhizophagus irregularis</name>
    <dbReference type="NCBI Taxonomy" id="588596"/>
    <lineage>
        <taxon>Eukaryota</taxon>
        <taxon>Fungi</taxon>
        <taxon>Fungi incertae sedis</taxon>
        <taxon>Mucoromycota</taxon>
        <taxon>Glomeromycotina</taxon>
        <taxon>Glomeromycetes</taxon>
        <taxon>Glomerales</taxon>
        <taxon>Glomeraceae</taxon>
        <taxon>Rhizophagus</taxon>
    </lineage>
</organism>
<reference evidence="2 3" key="1">
    <citation type="submission" date="2017-10" db="EMBL/GenBank/DDBJ databases">
        <title>Extensive intraspecific genome diversity in a model arbuscular mycorrhizal fungus.</title>
        <authorList>
            <person name="Chen E.C.H."/>
            <person name="Morin E."/>
            <person name="Baudet D."/>
            <person name="Noel J."/>
            <person name="Ndikumana S."/>
            <person name="Charron P."/>
            <person name="St-Onge C."/>
            <person name="Giorgi J."/>
            <person name="Grigoriev I.V."/>
            <person name="Roux C."/>
            <person name="Martin F.M."/>
            <person name="Corradi N."/>
        </authorList>
    </citation>
    <scope>NUCLEOTIDE SEQUENCE [LARGE SCALE GENOMIC DNA]</scope>
    <source>
        <strain evidence="2 3">A1</strain>
    </source>
</reference>
<dbReference type="GO" id="GO:0004190">
    <property type="term" value="F:aspartic-type endopeptidase activity"/>
    <property type="evidence" value="ECO:0007669"/>
    <property type="project" value="UniProtKB-KW"/>
</dbReference>
<keyword evidence="1" id="KW-0645">Protease</keyword>
<sequence>MIIFLIDTGSSVTYISEEVLRSFRIELADPLNDSIHVSINNKGAWVKMSHAHFKDICILGMSFLTSNKVGLHAFSNIFHYFKNLLLSITLISGEGEQVDAMIKETSLKTPRTSLTLTCLSSSSEALSANLRFFSSRFQIYFLRISIVNDSMEYSSFSIEILSLRGIEKIVPLPKT</sequence>
<dbReference type="InterPro" id="IPR001969">
    <property type="entry name" value="Aspartic_peptidase_AS"/>
</dbReference>
<dbReference type="Proteomes" id="UP000232688">
    <property type="component" value="Unassembled WGS sequence"/>
</dbReference>
<name>A0A2N0RGH1_9GLOM</name>